<comment type="similarity">
    <text evidence="1">Belongs to the sulfatase family.</text>
</comment>
<name>A0A1I2JYE6_9FLAO</name>
<dbReference type="PROSITE" id="PS51257">
    <property type="entry name" value="PROKAR_LIPOPROTEIN"/>
    <property type="match status" value="1"/>
</dbReference>
<keyword evidence="2" id="KW-0378">Hydrolase</keyword>
<dbReference type="PANTHER" id="PTHR42693">
    <property type="entry name" value="ARYLSULFATASE FAMILY MEMBER"/>
    <property type="match status" value="1"/>
</dbReference>
<feature type="domain" description="Sulfatase N-terminal" evidence="3">
    <location>
        <begin position="33"/>
        <end position="365"/>
    </location>
</feature>
<dbReference type="InterPro" id="IPR017850">
    <property type="entry name" value="Alkaline_phosphatase_core_sf"/>
</dbReference>
<dbReference type="InterPro" id="IPR050738">
    <property type="entry name" value="Sulfatase"/>
</dbReference>
<evidence type="ECO:0000313" key="4">
    <source>
        <dbReference type="EMBL" id="SFF58920.1"/>
    </source>
</evidence>
<proteinExistence type="inferred from homology"/>
<gene>
    <name evidence="4" type="ORF">SAMN04488033_101161</name>
</gene>
<accession>A0A1I2JYE6</accession>
<evidence type="ECO:0000256" key="2">
    <source>
        <dbReference type="ARBA" id="ARBA00022801"/>
    </source>
</evidence>
<dbReference type="RefSeq" id="WP_093302068.1">
    <property type="nucleotide sequence ID" value="NZ_FOOH01000001.1"/>
</dbReference>
<dbReference type="Gene3D" id="3.30.1120.10">
    <property type="match status" value="1"/>
</dbReference>
<keyword evidence="5" id="KW-1185">Reference proteome</keyword>
<dbReference type="SUPFAM" id="SSF53649">
    <property type="entry name" value="Alkaline phosphatase-like"/>
    <property type="match status" value="1"/>
</dbReference>
<dbReference type="CDD" id="cd16145">
    <property type="entry name" value="ARS_like"/>
    <property type="match status" value="1"/>
</dbReference>
<dbReference type="PANTHER" id="PTHR42693:SF53">
    <property type="entry name" value="ENDO-4-O-SULFATASE"/>
    <property type="match status" value="1"/>
</dbReference>
<protein>
    <submittedName>
        <fullName evidence="4">Arylsulfatase A</fullName>
    </submittedName>
</protein>
<sequence length="470" mass="52558">MKKIIHLLGLSFLILACGDNAKHQEEKSQKSMPNIVFIMADDLGIGDIGVYGQNIIKTPNIDQLATNGMKFENFYAGSTVCAPSRAALLTGQHTGNTEVRGNGEFPLNPDKKIIPEILKEQGYTTAMYGKWGLGLAGSTGSPEKRDWDEFLGHLHHVDAHYQQPDSLDVIENGLLTKEKTPPNSYANELFTDAAVNFIEERKKNVPFFLYLSFTIPHAELVVPNTYIEPHLNKDGSSKYEPEKAWPEGRHYGSQEYPKAAYAALVESIDAYVGKVITQLKKQGLEENTIVIFTSDNGTHLEGGRRQADVDFFRSSGDYRGVKRDLYEGGIKEPFIVQWPGVVEAGSTSNFKGAFWDVYPTLAEITEAKIKGNSIDGLSFLPTLTGKGNQEQHEYLYWEFHEFGGKQALLQEDWKVIRLNVNENPNAPVALFNIESDPGEQTNLAEEYPQKTLELSQLMNSVRTPNKNFNF</sequence>
<evidence type="ECO:0000256" key="1">
    <source>
        <dbReference type="ARBA" id="ARBA00008779"/>
    </source>
</evidence>
<dbReference type="AlphaFoldDB" id="A0A1I2JYE6"/>
<dbReference type="Pfam" id="PF00884">
    <property type="entry name" value="Sulfatase"/>
    <property type="match status" value="1"/>
</dbReference>
<dbReference type="InterPro" id="IPR000917">
    <property type="entry name" value="Sulfatase_N"/>
</dbReference>
<reference evidence="5" key="1">
    <citation type="submission" date="2016-10" db="EMBL/GenBank/DDBJ databases">
        <authorList>
            <person name="Varghese N."/>
            <person name="Submissions S."/>
        </authorList>
    </citation>
    <scope>NUCLEOTIDE SEQUENCE [LARGE SCALE GENOMIC DNA]</scope>
    <source>
        <strain evidence="5">DSM 23515</strain>
    </source>
</reference>
<dbReference type="GO" id="GO:0004065">
    <property type="term" value="F:arylsulfatase activity"/>
    <property type="evidence" value="ECO:0007669"/>
    <property type="project" value="TreeGrafter"/>
</dbReference>
<dbReference type="Proteomes" id="UP000199116">
    <property type="component" value="Unassembled WGS sequence"/>
</dbReference>
<dbReference type="Gene3D" id="3.40.720.10">
    <property type="entry name" value="Alkaline Phosphatase, subunit A"/>
    <property type="match status" value="1"/>
</dbReference>
<evidence type="ECO:0000313" key="5">
    <source>
        <dbReference type="Proteomes" id="UP000199116"/>
    </source>
</evidence>
<organism evidence="4 5">
    <name type="scientific">Salegentibacter agarivorans</name>
    <dbReference type="NCBI Taxonomy" id="345907"/>
    <lineage>
        <taxon>Bacteria</taxon>
        <taxon>Pseudomonadati</taxon>
        <taxon>Bacteroidota</taxon>
        <taxon>Flavobacteriia</taxon>
        <taxon>Flavobacteriales</taxon>
        <taxon>Flavobacteriaceae</taxon>
        <taxon>Salegentibacter</taxon>
    </lineage>
</organism>
<dbReference type="EMBL" id="FOOH01000001">
    <property type="protein sequence ID" value="SFF58920.1"/>
    <property type="molecule type" value="Genomic_DNA"/>
</dbReference>
<evidence type="ECO:0000259" key="3">
    <source>
        <dbReference type="Pfam" id="PF00884"/>
    </source>
</evidence>